<dbReference type="Pfam" id="PF02365">
    <property type="entry name" value="NAM"/>
    <property type="match status" value="1"/>
</dbReference>
<evidence type="ECO:0000313" key="3">
    <source>
        <dbReference type="EMBL" id="KAG6703804.1"/>
    </source>
</evidence>
<dbReference type="GO" id="GO:0005634">
    <property type="term" value="C:nucleus"/>
    <property type="evidence" value="ECO:0007669"/>
    <property type="project" value="UniProtKB-SubCell"/>
</dbReference>
<dbReference type="PROSITE" id="PS51005">
    <property type="entry name" value="NAC"/>
    <property type="match status" value="1"/>
</dbReference>
<evidence type="ECO:0000259" key="2">
    <source>
        <dbReference type="PROSITE" id="PS51005"/>
    </source>
</evidence>
<comment type="caution">
    <text evidence="3">The sequence shown here is derived from an EMBL/GenBank/DDBJ whole genome shotgun (WGS) entry which is preliminary data.</text>
</comment>
<protein>
    <recommendedName>
        <fullName evidence="2">NAC domain-containing protein</fullName>
    </recommendedName>
</protein>
<dbReference type="InterPro" id="IPR003441">
    <property type="entry name" value="NAC-dom"/>
</dbReference>
<dbReference type="GO" id="GO:0006355">
    <property type="term" value="P:regulation of DNA-templated transcription"/>
    <property type="evidence" value="ECO:0007669"/>
    <property type="project" value="InterPro"/>
</dbReference>
<accession>A0A922EHI3</accession>
<evidence type="ECO:0000313" key="4">
    <source>
        <dbReference type="Proteomes" id="UP000811246"/>
    </source>
</evidence>
<gene>
    <name evidence="3" type="ORF">I3842_07G103600</name>
</gene>
<dbReference type="AlphaFoldDB" id="A0A922EHI3"/>
<dbReference type="EMBL" id="CM031831">
    <property type="protein sequence ID" value="KAG6703804.1"/>
    <property type="molecule type" value="Genomic_DNA"/>
</dbReference>
<organism evidence="3 4">
    <name type="scientific">Carya illinoinensis</name>
    <name type="common">Pecan</name>
    <dbReference type="NCBI Taxonomy" id="32201"/>
    <lineage>
        <taxon>Eukaryota</taxon>
        <taxon>Viridiplantae</taxon>
        <taxon>Streptophyta</taxon>
        <taxon>Embryophyta</taxon>
        <taxon>Tracheophyta</taxon>
        <taxon>Spermatophyta</taxon>
        <taxon>Magnoliopsida</taxon>
        <taxon>eudicotyledons</taxon>
        <taxon>Gunneridae</taxon>
        <taxon>Pentapetalae</taxon>
        <taxon>rosids</taxon>
        <taxon>fabids</taxon>
        <taxon>Fagales</taxon>
        <taxon>Juglandaceae</taxon>
        <taxon>Carya</taxon>
    </lineage>
</organism>
<proteinExistence type="predicted"/>
<dbReference type="Proteomes" id="UP000811246">
    <property type="component" value="Chromosome 7"/>
</dbReference>
<reference evidence="3" key="1">
    <citation type="submission" date="2021-01" db="EMBL/GenBank/DDBJ databases">
        <authorList>
            <person name="Lovell J.T."/>
            <person name="Bentley N."/>
            <person name="Bhattarai G."/>
            <person name="Jenkins J.W."/>
            <person name="Sreedasyam A."/>
            <person name="Alarcon Y."/>
            <person name="Bock C."/>
            <person name="Boston L."/>
            <person name="Carlson J."/>
            <person name="Cervantes K."/>
            <person name="Clermont K."/>
            <person name="Krom N."/>
            <person name="Kubenka K."/>
            <person name="Mamidi S."/>
            <person name="Mattison C."/>
            <person name="Monteros M."/>
            <person name="Pisani C."/>
            <person name="Plott C."/>
            <person name="Rajasekar S."/>
            <person name="Rhein H.S."/>
            <person name="Rohla C."/>
            <person name="Song M."/>
            <person name="Hilaire R.S."/>
            <person name="Shu S."/>
            <person name="Wells L."/>
            <person name="Wang X."/>
            <person name="Webber J."/>
            <person name="Heerema R.J."/>
            <person name="Klein P."/>
            <person name="Conner P."/>
            <person name="Grauke L."/>
            <person name="Grimwood J."/>
            <person name="Schmutz J."/>
            <person name="Randall J.J."/>
        </authorList>
    </citation>
    <scope>NUCLEOTIDE SEQUENCE</scope>
    <source>
        <tissue evidence="3">Leaf</tissue>
    </source>
</reference>
<sequence>MDSIGLHDTSEQEILHHLYNKATGRPAGLIIGECDLFGEKEPWEIWDQEYSYDGQQEDLLVFTKSKKKAAGGSRLDRRIGTGTWISDDTGFFIYWKDESNRMTLTGMRQKFHYVGRSSSVEDGRWIMYEYSLDKSIPVHADVRKQTKLPRAP</sequence>
<comment type="subcellular location">
    <subcellularLocation>
        <location evidence="1">Nucleus</location>
    </subcellularLocation>
</comment>
<feature type="domain" description="NAC" evidence="2">
    <location>
        <begin position="1"/>
        <end position="152"/>
    </location>
</feature>
<dbReference type="GO" id="GO:0003677">
    <property type="term" value="F:DNA binding"/>
    <property type="evidence" value="ECO:0007669"/>
    <property type="project" value="InterPro"/>
</dbReference>
<name>A0A922EHI3_CARIL</name>
<dbReference type="PANTHER" id="PTHR31989">
    <property type="entry name" value="NAC DOMAIN-CONTAINING PROTEIN 82-RELATED"/>
    <property type="match status" value="1"/>
</dbReference>
<evidence type="ECO:0000256" key="1">
    <source>
        <dbReference type="ARBA" id="ARBA00004123"/>
    </source>
</evidence>